<dbReference type="AlphaFoldDB" id="A0AAU8AK06"/>
<sequence length="103" mass="11242">MLDAERRALLSGDLAGLADYARAKEAQLAHFAAQKAGLRHAPRLLAALRRNQRLLECAMQGLAAARARLASQQALLQQMDTYGPKGRRTPIGQGQIGRIQKKL</sequence>
<proteinExistence type="predicted"/>
<dbReference type="RefSeq" id="WP_353473551.1">
    <property type="nucleotide sequence ID" value="NZ_CP123384.1"/>
</dbReference>
<dbReference type="EMBL" id="CP123384">
    <property type="protein sequence ID" value="XCC94723.1"/>
    <property type="molecule type" value="Genomic_DNA"/>
</dbReference>
<reference evidence="2" key="1">
    <citation type="submission" date="2023-02" db="EMBL/GenBank/DDBJ databases">
        <title>Description and genomic characterization of Salipiger bruguierae sp. nov., isolated from the sediment of mangrove plant Bruguiera sexangula.</title>
        <authorList>
            <person name="Long M."/>
        </authorList>
    </citation>
    <scope>NUCLEOTIDE SEQUENCE</scope>
    <source>
        <strain evidence="2">H15</strain>
    </source>
</reference>
<gene>
    <name evidence="2" type="ORF">PVT71_05760</name>
</gene>
<protein>
    <recommendedName>
        <fullName evidence="3">Flagellar biosynthesis protein FlgN</fullName>
    </recommendedName>
</protein>
<organism evidence="2">
    <name type="scientific">Alloyangia sp. H15</name>
    <dbReference type="NCBI Taxonomy" id="3029062"/>
    <lineage>
        <taxon>Bacteria</taxon>
        <taxon>Pseudomonadati</taxon>
        <taxon>Pseudomonadota</taxon>
        <taxon>Alphaproteobacteria</taxon>
        <taxon>Rhodobacterales</taxon>
        <taxon>Roseobacteraceae</taxon>
        <taxon>Alloyangia</taxon>
    </lineage>
</organism>
<evidence type="ECO:0008006" key="3">
    <source>
        <dbReference type="Google" id="ProtNLM"/>
    </source>
</evidence>
<feature type="region of interest" description="Disordered" evidence="1">
    <location>
        <begin position="80"/>
        <end position="103"/>
    </location>
</feature>
<evidence type="ECO:0000313" key="2">
    <source>
        <dbReference type="EMBL" id="XCC94723.1"/>
    </source>
</evidence>
<evidence type="ECO:0000256" key="1">
    <source>
        <dbReference type="SAM" id="MobiDB-lite"/>
    </source>
</evidence>
<accession>A0AAU8AK06</accession>
<name>A0AAU8AK06_9RHOB</name>